<gene>
    <name evidence="1" type="ORF">A3D56_00060</name>
</gene>
<proteinExistence type="predicted"/>
<accession>A0A1G2MW09</accession>
<dbReference type="Proteomes" id="UP000177943">
    <property type="component" value="Unassembled WGS sequence"/>
</dbReference>
<comment type="caution">
    <text evidence="1">The sequence shown here is derived from an EMBL/GenBank/DDBJ whole genome shotgun (WGS) entry which is preliminary data.</text>
</comment>
<organism evidence="1 2">
    <name type="scientific">Candidatus Taylorbacteria bacterium RIFCSPHIGHO2_02_FULL_45_35</name>
    <dbReference type="NCBI Taxonomy" id="1802311"/>
    <lineage>
        <taxon>Bacteria</taxon>
        <taxon>Candidatus Tayloriibacteriota</taxon>
    </lineage>
</organism>
<evidence type="ECO:0000313" key="2">
    <source>
        <dbReference type="Proteomes" id="UP000177943"/>
    </source>
</evidence>
<protein>
    <submittedName>
        <fullName evidence="1">Uncharacterized protein</fullName>
    </submittedName>
</protein>
<reference evidence="1 2" key="1">
    <citation type="journal article" date="2016" name="Nat. Commun.">
        <title>Thousands of microbial genomes shed light on interconnected biogeochemical processes in an aquifer system.</title>
        <authorList>
            <person name="Anantharaman K."/>
            <person name="Brown C.T."/>
            <person name="Hug L.A."/>
            <person name="Sharon I."/>
            <person name="Castelle C.J."/>
            <person name="Probst A.J."/>
            <person name="Thomas B.C."/>
            <person name="Singh A."/>
            <person name="Wilkins M.J."/>
            <person name="Karaoz U."/>
            <person name="Brodie E.L."/>
            <person name="Williams K.H."/>
            <person name="Hubbard S.S."/>
            <person name="Banfield J.F."/>
        </authorList>
    </citation>
    <scope>NUCLEOTIDE SEQUENCE [LARGE SCALE GENOMIC DNA]</scope>
</reference>
<sequence length="67" mass="7676">MFIILFILVYLFICLLFVLALCKAAAKPTPEVETSLEKRTDKLLGRPRFRGTAFFTCNFRRGRTSSS</sequence>
<dbReference type="EMBL" id="MHRP01000001">
    <property type="protein sequence ID" value="OHA28058.1"/>
    <property type="molecule type" value="Genomic_DNA"/>
</dbReference>
<name>A0A1G2MW09_9BACT</name>
<dbReference type="AlphaFoldDB" id="A0A1G2MW09"/>
<evidence type="ECO:0000313" key="1">
    <source>
        <dbReference type="EMBL" id="OHA28058.1"/>
    </source>
</evidence>